<dbReference type="GO" id="GO:0004331">
    <property type="term" value="F:fructose-2,6-bisphosphate 2-phosphatase activity"/>
    <property type="evidence" value="ECO:0007669"/>
    <property type="project" value="TreeGrafter"/>
</dbReference>
<comment type="caution">
    <text evidence="3">The sequence shown here is derived from an EMBL/GenBank/DDBJ whole genome shotgun (WGS) entry which is preliminary data.</text>
</comment>
<accession>K2G255</accession>
<gene>
    <name evidence="3" type="ORF">ACD_2C00193G0014</name>
</gene>
<evidence type="ECO:0008006" key="4">
    <source>
        <dbReference type="Google" id="ProtNLM"/>
    </source>
</evidence>
<organism evidence="3">
    <name type="scientific">uncultured bacterium</name>
    <name type="common">gcode 4</name>
    <dbReference type="NCBI Taxonomy" id="1234023"/>
    <lineage>
        <taxon>Bacteria</taxon>
        <taxon>environmental samples</taxon>
    </lineage>
</organism>
<dbReference type="PANTHER" id="PTHR46517">
    <property type="entry name" value="FRUCTOSE-2,6-BISPHOSPHATASE TIGAR"/>
    <property type="match status" value="1"/>
</dbReference>
<feature type="binding site" evidence="2">
    <location>
        <begin position="24"/>
        <end position="31"/>
    </location>
    <ligand>
        <name>substrate</name>
    </ligand>
</feature>
<feature type="binding site" evidence="2">
    <location>
        <position position="74"/>
    </location>
    <ligand>
        <name>substrate</name>
    </ligand>
</feature>
<dbReference type="GO" id="GO:0005829">
    <property type="term" value="C:cytosol"/>
    <property type="evidence" value="ECO:0007669"/>
    <property type="project" value="TreeGrafter"/>
</dbReference>
<dbReference type="InterPro" id="IPR029033">
    <property type="entry name" value="His_PPase_superfam"/>
</dbReference>
<dbReference type="InterPro" id="IPR051695">
    <property type="entry name" value="Phosphoglycerate_Mutase"/>
</dbReference>
<evidence type="ECO:0000256" key="2">
    <source>
        <dbReference type="PIRSR" id="PIRSR613078-2"/>
    </source>
</evidence>
<dbReference type="GO" id="GO:0043456">
    <property type="term" value="P:regulation of pentose-phosphate shunt"/>
    <property type="evidence" value="ECO:0007669"/>
    <property type="project" value="TreeGrafter"/>
</dbReference>
<dbReference type="Pfam" id="PF00300">
    <property type="entry name" value="His_Phos_1"/>
    <property type="match status" value="1"/>
</dbReference>
<protein>
    <recommendedName>
        <fullName evidence="4">Phosphoglycerate mutase</fullName>
    </recommendedName>
</protein>
<keyword evidence="1" id="KW-0378">Hydrolase</keyword>
<evidence type="ECO:0000256" key="1">
    <source>
        <dbReference type="ARBA" id="ARBA00022801"/>
    </source>
</evidence>
<proteinExistence type="predicted"/>
<reference evidence="3" key="1">
    <citation type="journal article" date="2012" name="Science">
        <title>Fermentation, hydrogen, and sulfur metabolism in multiple uncultivated bacterial phyla.</title>
        <authorList>
            <person name="Wrighton K.C."/>
            <person name="Thomas B.C."/>
            <person name="Sharon I."/>
            <person name="Miller C.S."/>
            <person name="Castelle C.J."/>
            <person name="VerBerkmoes N.C."/>
            <person name="Wilkins M.J."/>
            <person name="Hettich R.L."/>
            <person name="Lipton M.S."/>
            <person name="Williams K.H."/>
            <person name="Long P.E."/>
            <person name="Banfield J.F."/>
        </authorList>
    </citation>
    <scope>NUCLEOTIDE SEQUENCE [LARGE SCALE GENOMIC DNA]</scope>
</reference>
<dbReference type="Gene3D" id="3.40.50.1240">
    <property type="entry name" value="Phosphoglycerate mutase-like"/>
    <property type="match status" value="1"/>
</dbReference>
<dbReference type="PANTHER" id="PTHR46517:SF1">
    <property type="entry name" value="FRUCTOSE-2,6-BISPHOSPHATASE TIGAR"/>
    <property type="match status" value="1"/>
</dbReference>
<evidence type="ECO:0000313" key="3">
    <source>
        <dbReference type="EMBL" id="EKE29293.1"/>
    </source>
</evidence>
<dbReference type="CDD" id="cd07067">
    <property type="entry name" value="HP_PGM_like"/>
    <property type="match status" value="1"/>
</dbReference>
<sequence length="203" mass="24796">MPFLMANLIFIFHFYRIMKIFITRHGETLENRAWIFQWHIDWTLSDDGIEQAKKLALRLSGEEIDIIYCSPLWRTKDTLKQIQEYKAATEVIFTRDLVERDAWDATWKKWDEVDFTVAKWVETNEALRKRAWEFLDEIMRNHSSWNILLVTHWWFIKWLFAYIHNIPEPEMVWRYASNNCSLSLIEIEWSKLKEIYFNDTSHI</sequence>
<dbReference type="InterPro" id="IPR001345">
    <property type="entry name" value="PG/BPGM_mutase_AS"/>
</dbReference>
<name>K2G255_9BACT</name>
<dbReference type="PROSITE" id="PS00175">
    <property type="entry name" value="PG_MUTASE"/>
    <property type="match status" value="1"/>
</dbReference>
<dbReference type="SUPFAM" id="SSF53254">
    <property type="entry name" value="Phosphoglycerate mutase-like"/>
    <property type="match status" value="1"/>
</dbReference>
<dbReference type="InterPro" id="IPR013078">
    <property type="entry name" value="His_Pase_superF_clade-1"/>
</dbReference>
<dbReference type="GO" id="GO:0045820">
    <property type="term" value="P:negative regulation of glycolytic process"/>
    <property type="evidence" value="ECO:0007669"/>
    <property type="project" value="TreeGrafter"/>
</dbReference>
<dbReference type="AlphaFoldDB" id="K2G255"/>
<dbReference type="SMART" id="SM00855">
    <property type="entry name" value="PGAM"/>
    <property type="match status" value="1"/>
</dbReference>
<dbReference type="EMBL" id="AMFJ01000193">
    <property type="protein sequence ID" value="EKE29293.1"/>
    <property type="molecule type" value="Genomic_DNA"/>
</dbReference>